<protein>
    <submittedName>
        <fullName evidence="2">Uncharacterized protein</fullName>
    </submittedName>
</protein>
<reference evidence="2 3" key="1">
    <citation type="journal article" date="2019" name="Int. J. Syst. Evol. Microbiol.">
        <title>The Global Catalogue of Microorganisms (GCM) 10K type strain sequencing project: providing services to taxonomists for standard genome sequencing and annotation.</title>
        <authorList>
            <consortium name="The Broad Institute Genomics Platform"/>
            <consortium name="The Broad Institute Genome Sequencing Center for Infectious Disease"/>
            <person name="Wu L."/>
            <person name="Ma J."/>
        </authorList>
    </citation>
    <scope>NUCLEOTIDE SEQUENCE [LARGE SCALE GENOMIC DNA]</scope>
    <source>
        <strain evidence="2 3">JCM 16114</strain>
    </source>
</reference>
<evidence type="ECO:0000313" key="3">
    <source>
        <dbReference type="Proteomes" id="UP001499843"/>
    </source>
</evidence>
<evidence type="ECO:0000313" key="2">
    <source>
        <dbReference type="EMBL" id="GAA2203922.1"/>
    </source>
</evidence>
<evidence type="ECO:0000256" key="1">
    <source>
        <dbReference type="SAM" id="MobiDB-lite"/>
    </source>
</evidence>
<organism evidence="2 3">
    <name type="scientific">Nonomuraea monospora</name>
    <dbReference type="NCBI Taxonomy" id="568818"/>
    <lineage>
        <taxon>Bacteria</taxon>
        <taxon>Bacillati</taxon>
        <taxon>Actinomycetota</taxon>
        <taxon>Actinomycetes</taxon>
        <taxon>Streptosporangiales</taxon>
        <taxon>Streptosporangiaceae</taxon>
        <taxon>Nonomuraea</taxon>
    </lineage>
</organism>
<feature type="region of interest" description="Disordered" evidence="1">
    <location>
        <begin position="22"/>
        <end position="62"/>
    </location>
</feature>
<sequence>MYEGAGSDGYVGAGSDGYEGAAAVTGPRGRGGGSGTPLKVRRAKATAAPAHRPEGYAGTSSYPEADKSCHAMKCMAGSIPAQVFPPC</sequence>
<keyword evidence="3" id="KW-1185">Reference proteome</keyword>
<dbReference type="Proteomes" id="UP001499843">
    <property type="component" value="Unassembled WGS sequence"/>
</dbReference>
<name>A0ABN3C4L4_9ACTN</name>
<dbReference type="EMBL" id="BAAAQX010000001">
    <property type="protein sequence ID" value="GAA2203922.1"/>
    <property type="molecule type" value="Genomic_DNA"/>
</dbReference>
<gene>
    <name evidence="2" type="ORF">GCM10009850_000840</name>
</gene>
<accession>A0ABN3C4L4</accession>
<comment type="caution">
    <text evidence="2">The sequence shown here is derived from an EMBL/GenBank/DDBJ whole genome shotgun (WGS) entry which is preliminary data.</text>
</comment>
<proteinExistence type="predicted"/>